<feature type="region of interest" description="Disordered" evidence="9">
    <location>
        <begin position="61"/>
        <end position="107"/>
    </location>
</feature>
<evidence type="ECO:0000256" key="9">
    <source>
        <dbReference type="SAM" id="MobiDB-lite"/>
    </source>
</evidence>
<keyword evidence="6 8" id="KW-0482">Metalloprotease</keyword>
<dbReference type="GO" id="GO:0046872">
    <property type="term" value="F:metal ion binding"/>
    <property type="evidence" value="ECO:0007669"/>
    <property type="project" value="UniProtKB-UniRule"/>
</dbReference>
<dbReference type="AlphaFoldDB" id="A0A7T1T9N1"/>
<evidence type="ECO:0000256" key="4">
    <source>
        <dbReference type="ARBA" id="ARBA00022801"/>
    </source>
</evidence>
<keyword evidence="4 8" id="KW-0378">Hydrolase</keyword>
<dbReference type="Gene3D" id="1.10.390.10">
    <property type="entry name" value="Neutral Protease Domain 2"/>
    <property type="match status" value="1"/>
</dbReference>
<evidence type="ECO:0000256" key="7">
    <source>
        <dbReference type="PIRSR" id="PIRSR623612-1"/>
    </source>
</evidence>
<dbReference type="KEGG" id="sbat:G4Z16_23990"/>
<keyword evidence="2 8" id="KW-0645">Protease</keyword>
<evidence type="ECO:0000313" key="12">
    <source>
        <dbReference type="EMBL" id="QPP08962.1"/>
    </source>
</evidence>
<dbReference type="PANTHER" id="PTHR43579">
    <property type="match status" value="1"/>
</dbReference>
<feature type="active site" description="Proton donor" evidence="7">
    <location>
        <position position="286"/>
    </location>
</feature>
<dbReference type="Proteomes" id="UP000595046">
    <property type="component" value="Chromosome"/>
</dbReference>
<feature type="domain" description="Peptidase M4 C-terminal" evidence="11">
    <location>
        <begin position="195"/>
        <end position="364"/>
    </location>
</feature>
<feature type="active site" evidence="7">
    <location>
        <position position="185"/>
    </location>
</feature>
<comment type="cofactor">
    <cofactor evidence="8">
        <name>Zn(2+)</name>
        <dbReference type="ChEBI" id="CHEBI:29105"/>
    </cofactor>
</comment>
<dbReference type="InterPro" id="IPR013856">
    <property type="entry name" value="Peptidase_M4_domain"/>
</dbReference>
<dbReference type="EC" id="3.4.24.-" evidence="8"/>
<comment type="similarity">
    <text evidence="1 8">Belongs to the peptidase M4 family.</text>
</comment>
<feature type="compositionally biased region" description="Basic and acidic residues" evidence="9">
    <location>
        <begin position="76"/>
        <end position="92"/>
    </location>
</feature>
<dbReference type="PANTHER" id="PTHR43579:SF1">
    <property type="entry name" value="NEUTRAL METALLOPROTEINASE"/>
    <property type="match status" value="1"/>
</dbReference>
<keyword evidence="8" id="KW-0964">Secreted</keyword>
<proteinExistence type="inferred from homology"/>
<gene>
    <name evidence="12" type="ORF">G4Z16_23990</name>
</gene>
<comment type="subcellular location">
    <subcellularLocation>
        <location evidence="8">Secreted</location>
    </subcellularLocation>
</comment>
<dbReference type="EMBL" id="CP048882">
    <property type="protein sequence ID" value="QPP08962.1"/>
    <property type="molecule type" value="Genomic_DNA"/>
</dbReference>
<protein>
    <recommendedName>
        <fullName evidence="8">Neutral metalloproteinase</fullName>
        <ecNumber evidence="8">3.4.24.-</ecNumber>
    </recommendedName>
</protein>
<dbReference type="InterPro" id="IPR001570">
    <property type="entry name" value="Peptidase_M4_C_domain"/>
</dbReference>
<evidence type="ECO:0000256" key="6">
    <source>
        <dbReference type="ARBA" id="ARBA00023049"/>
    </source>
</evidence>
<evidence type="ECO:0000256" key="2">
    <source>
        <dbReference type="ARBA" id="ARBA00022670"/>
    </source>
</evidence>
<dbReference type="Pfam" id="PF01447">
    <property type="entry name" value="Peptidase_M4"/>
    <property type="match status" value="1"/>
</dbReference>
<dbReference type="GO" id="GO:0005576">
    <property type="term" value="C:extracellular region"/>
    <property type="evidence" value="ECO:0007669"/>
    <property type="project" value="UniProtKB-SubCell"/>
</dbReference>
<accession>A0A7T1T9N1</accession>
<evidence type="ECO:0000256" key="5">
    <source>
        <dbReference type="ARBA" id="ARBA00022833"/>
    </source>
</evidence>
<evidence type="ECO:0000256" key="1">
    <source>
        <dbReference type="ARBA" id="ARBA00009388"/>
    </source>
</evidence>
<evidence type="ECO:0000256" key="8">
    <source>
        <dbReference type="RuleBase" id="RU366073"/>
    </source>
</evidence>
<dbReference type="PRINTS" id="PR00730">
    <property type="entry name" value="THERMOLYSIN"/>
</dbReference>
<evidence type="ECO:0000256" key="3">
    <source>
        <dbReference type="ARBA" id="ARBA00022723"/>
    </source>
</evidence>
<dbReference type="CDD" id="cd09597">
    <property type="entry name" value="M4_TLP"/>
    <property type="match status" value="1"/>
</dbReference>
<dbReference type="GO" id="GO:0006508">
    <property type="term" value="P:proteolysis"/>
    <property type="evidence" value="ECO:0007669"/>
    <property type="project" value="UniProtKB-KW"/>
</dbReference>
<name>A0A7T1T9N1_9ACTN</name>
<organism evidence="12 13">
    <name type="scientific">Streptomyces bathyalis</name>
    <dbReference type="NCBI Taxonomy" id="2710756"/>
    <lineage>
        <taxon>Bacteria</taxon>
        <taxon>Bacillati</taxon>
        <taxon>Actinomycetota</taxon>
        <taxon>Actinomycetes</taxon>
        <taxon>Kitasatosporales</taxon>
        <taxon>Streptomycetaceae</taxon>
        <taxon>Streptomyces</taxon>
    </lineage>
</organism>
<dbReference type="GO" id="GO:0004222">
    <property type="term" value="F:metalloendopeptidase activity"/>
    <property type="evidence" value="ECO:0007669"/>
    <property type="project" value="UniProtKB-UniRule"/>
</dbReference>
<evidence type="ECO:0000313" key="13">
    <source>
        <dbReference type="Proteomes" id="UP000595046"/>
    </source>
</evidence>
<comment type="function">
    <text evidence="8">Extracellular zinc metalloprotease.</text>
</comment>
<dbReference type="Gene3D" id="3.10.170.10">
    <property type="match status" value="1"/>
</dbReference>
<reference evidence="13" key="1">
    <citation type="submission" date="2020-02" db="EMBL/GenBank/DDBJ databases">
        <title>Streptomyces sp. ASO4wet.</title>
        <authorList>
            <person name="Risdian C."/>
            <person name="Landwehr W."/>
            <person name="Schupp P."/>
            <person name="Wink J."/>
        </authorList>
    </citation>
    <scope>NUCLEOTIDE SEQUENCE [LARGE SCALE GENOMIC DNA]</scope>
    <source>
        <strain evidence="13">ASO4wet</strain>
    </source>
</reference>
<dbReference type="Pfam" id="PF02868">
    <property type="entry name" value="Peptidase_M4_C"/>
    <property type="match status" value="1"/>
</dbReference>
<keyword evidence="5 8" id="KW-0862">Zinc</keyword>
<dbReference type="RefSeq" id="WP_197352744.1">
    <property type="nucleotide sequence ID" value="NZ_CP048882.1"/>
</dbReference>
<dbReference type="SUPFAM" id="SSF55486">
    <property type="entry name" value="Metalloproteases ('zincins'), catalytic domain"/>
    <property type="match status" value="1"/>
</dbReference>
<keyword evidence="3" id="KW-0479">Metal-binding</keyword>
<evidence type="ECO:0000259" key="11">
    <source>
        <dbReference type="Pfam" id="PF02868"/>
    </source>
</evidence>
<sequence length="378" mass="40538">MNAHSEHTSQSHRVNPVFCGIVPPHLLDHLSRSGDPTLYEPARRTLEHDALQRTRRRITTVRMTAGTGPGPAGDASAEKKPNRTISDAEHGEQLPGTTVRSEGEEPVEDASVNRAYAGLGATFELYLSVFSRYSIDGAGMPLDATVHYGRNYGNAFWDGERMVFGDGDGEIFRDFTLPVDVIGHELTHGVTQHTANLAYFGQSGALNESLSDVFGSLIKQYGLGQTAEAADWLIGDNLFTDRVEGTALRSMKAPGTAYDDDVLGKDPQPAKMEDYVHTGSDNGGVHINSGIPNHAFYQLATELGGHAWERAGQIWYDTLTSGGLSPDAEFADFAGATVTAASDRYGEGSPEREAVLKSWSLVGVTPADAANATEAEVA</sequence>
<evidence type="ECO:0000259" key="10">
    <source>
        <dbReference type="Pfam" id="PF01447"/>
    </source>
</evidence>
<dbReference type="InterPro" id="IPR023612">
    <property type="entry name" value="Peptidase_M4"/>
</dbReference>
<keyword evidence="13" id="KW-1185">Reference proteome</keyword>
<feature type="domain" description="Peptidase M4" evidence="10">
    <location>
        <begin position="94"/>
        <end position="192"/>
    </location>
</feature>
<dbReference type="InterPro" id="IPR027268">
    <property type="entry name" value="Peptidase_M4/M1_CTD_sf"/>
</dbReference>
<dbReference type="InterPro" id="IPR052759">
    <property type="entry name" value="Metalloprotease_M4"/>
</dbReference>